<dbReference type="EMBL" id="PZQS01000007">
    <property type="protein sequence ID" value="PVD27666.1"/>
    <property type="molecule type" value="Genomic_DNA"/>
</dbReference>
<accession>A0A2T7P2M4</accession>
<evidence type="ECO:0000313" key="3">
    <source>
        <dbReference type="Proteomes" id="UP000245119"/>
    </source>
</evidence>
<organism evidence="2 3">
    <name type="scientific">Pomacea canaliculata</name>
    <name type="common">Golden apple snail</name>
    <dbReference type="NCBI Taxonomy" id="400727"/>
    <lineage>
        <taxon>Eukaryota</taxon>
        <taxon>Metazoa</taxon>
        <taxon>Spiralia</taxon>
        <taxon>Lophotrochozoa</taxon>
        <taxon>Mollusca</taxon>
        <taxon>Gastropoda</taxon>
        <taxon>Caenogastropoda</taxon>
        <taxon>Architaenioglossa</taxon>
        <taxon>Ampullarioidea</taxon>
        <taxon>Ampullariidae</taxon>
        <taxon>Pomacea</taxon>
    </lineage>
</organism>
<name>A0A2T7P2M4_POMCA</name>
<keyword evidence="1" id="KW-0812">Transmembrane</keyword>
<dbReference type="AlphaFoldDB" id="A0A2T7P2M4"/>
<keyword evidence="3" id="KW-1185">Reference proteome</keyword>
<feature type="transmembrane region" description="Helical" evidence="1">
    <location>
        <begin position="12"/>
        <end position="32"/>
    </location>
</feature>
<comment type="caution">
    <text evidence="2">The sequence shown here is derived from an EMBL/GenBank/DDBJ whole genome shotgun (WGS) entry which is preliminary data.</text>
</comment>
<protein>
    <submittedName>
        <fullName evidence="2">Uncharacterized protein</fullName>
    </submittedName>
</protein>
<evidence type="ECO:0000256" key="1">
    <source>
        <dbReference type="SAM" id="Phobius"/>
    </source>
</evidence>
<reference evidence="2 3" key="1">
    <citation type="submission" date="2018-04" db="EMBL/GenBank/DDBJ databases">
        <title>The genome of golden apple snail Pomacea canaliculata provides insight into stress tolerance and invasive adaptation.</title>
        <authorList>
            <person name="Liu C."/>
            <person name="Liu B."/>
            <person name="Ren Y."/>
            <person name="Zhang Y."/>
            <person name="Wang H."/>
            <person name="Li S."/>
            <person name="Jiang F."/>
            <person name="Yin L."/>
            <person name="Zhang G."/>
            <person name="Qian W."/>
            <person name="Fan W."/>
        </authorList>
    </citation>
    <scope>NUCLEOTIDE SEQUENCE [LARGE SCALE GENOMIC DNA]</scope>
    <source>
        <strain evidence="2">SZHN2017</strain>
        <tissue evidence="2">Muscle</tissue>
    </source>
</reference>
<sequence>MATSDRLLPQHGAGVGAMCFLVVPSALLPGGARQERKSHSTSCHLVELGQDGVIVSESAAVSTALTSLGMTSLSR</sequence>
<evidence type="ECO:0000313" key="2">
    <source>
        <dbReference type="EMBL" id="PVD27666.1"/>
    </source>
</evidence>
<dbReference type="Proteomes" id="UP000245119">
    <property type="component" value="Linkage Group LG7"/>
</dbReference>
<proteinExistence type="predicted"/>
<gene>
    <name evidence="2" type="ORF">C0Q70_12833</name>
</gene>
<keyword evidence="1" id="KW-0472">Membrane</keyword>
<keyword evidence="1" id="KW-1133">Transmembrane helix</keyword>